<dbReference type="InterPro" id="IPR050259">
    <property type="entry name" value="SDR"/>
</dbReference>
<organism evidence="3 4">
    <name type="scientific">Vineibacter terrae</name>
    <dbReference type="NCBI Taxonomy" id="2586908"/>
    <lineage>
        <taxon>Bacteria</taxon>
        <taxon>Pseudomonadati</taxon>
        <taxon>Pseudomonadota</taxon>
        <taxon>Alphaproteobacteria</taxon>
        <taxon>Hyphomicrobiales</taxon>
        <taxon>Vineibacter</taxon>
    </lineage>
</organism>
<dbReference type="SUPFAM" id="SSF51735">
    <property type="entry name" value="NAD(P)-binding Rossmann-fold domains"/>
    <property type="match status" value="1"/>
</dbReference>
<dbReference type="Gene3D" id="3.40.50.720">
    <property type="entry name" value="NAD(P)-binding Rossmann-like Domain"/>
    <property type="match status" value="1"/>
</dbReference>
<evidence type="ECO:0000256" key="1">
    <source>
        <dbReference type="ARBA" id="ARBA00006484"/>
    </source>
</evidence>
<sequence>MPDISRVCLVTGASSGIGAATCRALAASGVGIAVHGRRNLDGARRVAGEIEAAGGAALVVEGDLSVADVAAAIVAATTDRFGRLDVLVSNAGFADRRPIGELDRPGYDASMAAMQNAFFDLILAARPWLEKARDGRVVAVSSFVAHAMGFGLPVFPATAAAKAGIEAMAKAFAVQMAPYGVSVNCVAPGFVEKDPGMHTALTPGRKAEWERAIPIGRFAKPAEVAAAIAFLCSPVAGYITGQVIHVDGGVTL</sequence>
<comment type="caution">
    <text evidence="3">The sequence shown here is derived from an EMBL/GenBank/DDBJ whole genome shotgun (WGS) entry which is preliminary data.</text>
</comment>
<comment type="similarity">
    <text evidence="1">Belongs to the short-chain dehydrogenases/reductases (SDR) family.</text>
</comment>
<protein>
    <submittedName>
        <fullName evidence="3">SDR family oxidoreductase</fullName>
    </submittedName>
</protein>
<proteinExistence type="inferred from homology"/>
<dbReference type="Pfam" id="PF13561">
    <property type="entry name" value="adh_short_C2"/>
    <property type="match status" value="1"/>
</dbReference>
<reference evidence="3 4" key="1">
    <citation type="submission" date="2019-06" db="EMBL/GenBank/DDBJ databases">
        <title>New taxonomy in bacterial strain CC-CFT640, isolated from vineyard.</title>
        <authorList>
            <person name="Lin S.-Y."/>
            <person name="Tsai C.-F."/>
            <person name="Young C.-C."/>
        </authorList>
    </citation>
    <scope>NUCLEOTIDE SEQUENCE [LARGE SCALE GENOMIC DNA]</scope>
    <source>
        <strain evidence="3 4">CC-CFT640</strain>
    </source>
</reference>
<keyword evidence="4" id="KW-1185">Reference proteome</keyword>
<dbReference type="OrthoDB" id="8112199at2"/>
<dbReference type="RefSeq" id="WP_147850103.1">
    <property type="nucleotide sequence ID" value="NZ_VDUZ01000036.1"/>
</dbReference>
<evidence type="ECO:0000313" key="3">
    <source>
        <dbReference type="EMBL" id="TXL72075.1"/>
    </source>
</evidence>
<dbReference type="FunFam" id="3.40.50.720:FF:000173">
    <property type="entry name" value="3-oxoacyl-[acyl-carrier protein] reductase"/>
    <property type="match status" value="1"/>
</dbReference>
<evidence type="ECO:0000256" key="2">
    <source>
        <dbReference type="ARBA" id="ARBA00023002"/>
    </source>
</evidence>
<dbReference type="AlphaFoldDB" id="A0A5C8PEL0"/>
<dbReference type="InterPro" id="IPR036291">
    <property type="entry name" value="NAD(P)-bd_dom_sf"/>
</dbReference>
<dbReference type="EMBL" id="VDUZ01000036">
    <property type="protein sequence ID" value="TXL72075.1"/>
    <property type="molecule type" value="Genomic_DNA"/>
</dbReference>
<accession>A0A5C8PEL0</accession>
<evidence type="ECO:0000313" key="4">
    <source>
        <dbReference type="Proteomes" id="UP000321638"/>
    </source>
</evidence>
<gene>
    <name evidence="3" type="ORF">FHP25_26995</name>
</gene>
<dbReference type="InterPro" id="IPR002347">
    <property type="entry name" value="SDR_fam"/>
</dbReference>
<dbReference type="GO" id="GO:0016491">
    <property type="term" value="F:oxidoreductase activity"/>
    <property type="evidence" value="ECO:0007669"/>
    <property type="project" value="UniProtKB-KW"/>
</dbReference>
<keyword evidence="2" id="KW-0560">Oxidoreductase</keyword>
<dbReference type="PRINTS" id="PR00080">
    <property type="entry name" value="SDRFAMILY"/>
</dbReference>
<dbReference type="Proteomes" id="UP000321638">
    <property type="component" value="Unassembled WGS sequence"/>
</dbReference>
<dbReference type="PRINTS" id="PR00081">
    <property type="entry name" value="GDHRDH"/>
</dbReference>
<name>A0A5C8PEL0_9HYPH</name>
<dbReference type="PANTHER" id="PTHR42879">
    <property type="entry name" value="3-OXOACYL-(ACYL-CARRIER-PROTEIN) REDUCTASE"/>
    <property type="match status" value="1"/>
</dbReference>